<protein>
    <submittedName>
        <fullName evidence="1">Uncharacterized protein</fullName>
    </submittedName>
</protein>
<dbReference type="Proteomes" id="UP000199651">
    <property type="component" value="Unassembled WGS sequence"/>
</dbReference>
<sequence>MSDYTGAALNAVLAAGPFHEALGLAIRTRGLSLERLRAHLAARGITLSTATLSYWQTGRRQPERHDSIEALIALEGVLHVPAGSLIALLPPPRPRGRPPADQAPGAPLLDLWPLDELPRLATYLRMPEYQTLRYVAVDDHVEFDADGVERALITRQVMRATAPTRHYFDISWVEHPDPEIPETTFRGASLVDRRWDAESGYLVCKLEFDHELAPGETIIVDQTTRYHSHGRALEHTRAFWAPVSTFIAQVTFDQALLPRHCFSVRAPNHADPLEDLQELTLNTDGQTHVVFTNAPVGICGMRWEW</sequence>
<dbReference type="STRING" id="504798.SAMN05421871_110122"/>
<keyword evidence="2" id="KW-1185">Reference proteome</keyword>
<organism evidence="1 2">
    <name type="scientific">Actinokineospora alba</name>
    <dbReference type="NCBI Taxonomy" id="504798"/>
    <lineage>
        <taxon>Bacteria</taxon>
        <taxon>Bacillati</taxon>
        <taxon>Actinomycetota</taxon>
        <taxon>Actinomycetes</taxon>
        <taxon>Pseudonocardiales</taxon>
        <taxon>Pseudonocardiaceae</taxon>
        <taxon>Actinokineospora</taxon>
    </lineage>
</organism>
<dbReference type="AlphaFoldDB" id="A0A1H0TQ68"/>
<dbReference type="InterPro" id="IPR001387">
    <property type="entry name" value="Cro/C1-type_HTH"/>
</dbReference>
<evidence type="ECO:0000313" key="2">
    <source>
        <dbReference type="Proteomes" id="UP000199651"/>
    </source>
</evidence>
<name>A0A1H0TQ68_9PSEU</name>
<evidence type="ECO:0000313" key="1">
    <source>
        <dbReference type="EMBL" id="SDP56083.1"/>
    </source>
</evidence>
<dbReference type="EMBL" id="FNJB01000010">
    <property type="protein sequence ID" value="SDP56083.1"/>
    <property type="molecule type" value="Genomic_DNA"/>
</dbReference>
<proteinExistence type="predicted"/>
<reference evidence="2" key="1">
    <citation type="submission" date="2016-10" db="EMBL/GenBank/DDBJ databases">
        <authorList>
            <person name="Varghese N."/>
            <person name="Submissions S."/>
        </authorList>
    </citation>
    <scope>NUCLEOTIDE SEQUENCE [LARGE SCALE GENOMIC DNA]</scope>
    <source>
        <strain evidence="2">IBRC-M 10655</strain>
    </source>
</reference>
<dbReference type="CDD" id="cd00093">
    <property type="entry name" value="HTH_XRE"/>
    <property type="match status" value="1"/>
</dbReference>
<dbReference type="OrthoDB" id="3690688at2"/>
<gene>
    <name evidence="1" type="ORF">SAMN05192558_110122</name>
</gene>
<accession>A0A1H0TQ68</accession>
<dbReference type="RefSeq" id="WP_091380979.1">
    <property type="nucleotide sequence ID" value="NZ_FNDV01000010.1"/>
</dbReference>